<proteinExistence type="predicted"/>
<protein>
    <submittedName>
        <fullName evidence="1">Uncharacterized protein</fullName>
    </submittedName>
</protein>
<sequence length="40" mass="4552">MESIDIIDNLIGLYTTKSEAEDAILELELLKSKIEDELDK</sequence>
<keyword evidence="2" id="KW-1185">Reference proteome</keyword>
<gene>
    <name evidence="1" type="ORF">SAMN04488028_1147</name>
</gene>
<dbReference type="AlphaFoldDB" id="A0A1M6WP87"/>
<organism evidence="1 2">
    <name type="scientific">Reichenbachiella agariperforans</name>
    <dbReference type="NCBI Taxonomy" id="156994"/>
    <lineage>
        <taxon>Bacteria</taxon>
        <taxon>Pseudomonadati</taxon>
        <taxon>Bacteroidota</taxon>
        <taxon>Cytophagia</taxon>
        <taxon>Cytophagales</taxon>
        <taxon>Reichenbachiellaceae</taxon>
        <taxon>Reichenbachiella</taxon>
    </lineage>
</organism>
<dbReference type="EMBL" id="FRAA01000014">
    <property type="protein sequence ID" value="SHK95424.1"/>
    <property type="molecule type" value="Genomic_DNA"/>
</dbReference>
<dbReference type="Proteomes" id="UP000184474">
    <property type="component" value="Unassembled WGS sequence"/>
</dbReference>
<name>A0A1M6WP87_REIAG</name>
<evidence type="ECO:0000313" key="2">
    <source>
        <dbReference type="Proteomes" id="UP000184474"/>
    </source>
</evidence>
<dbReference type="STRING" id="156994.SAMN04488028_1147"/>
<accession>A0A1M6WP87</accession>
<evidence type="ECO:0000313" key="1">
    <source>
        <dbReference type="EMBL" id="SHK95424.1"/>
    </source>
</evidence>
<reference evidence="2" key="1">
    <citation type="submission" date="2016-11" db="EMBL/GenBank/DDBJ databases">
        <authorList>
            <person name="Varghese N."/>
            <person name="Submissions S."/>
        </authorList>
    </citation>
    <scope>NUCLEOTIDE SEQUENCE [LARGE SCALE GENOMIC DNA]</scope>
    <source>
        <strain evidence="2">DSM 26134</strain>
    </source>
</reference>